<dbReference type="GO" id="GO:0016020">
    <property type="term" value="C:membrane"/>
    <property type="evidence" value="ECO:0007669"/>
    <property type="project" value="InterPro"/>
</dbReference>
<name>A0A382FA55_9ZZZZ</name>
<dbReference type="InterPro" id="IPR011042">
    <property type="entry name" value="6-blade_b-propeller_TolB-like"/>
</dbReference>
<keyword evidence="4" id="KW-0732">Signal</keyword>
<dbReference type="GO" id="GO:0006518">
    <property type="term" value="P:peptide metabolic process"/>
    <property type="evidence" value="ECO:0007669"/>
    <property type="project" value="InterPro"/>
</dbReference>
<dbReference type="Gene3D" id="2.120.10.30">
    <property type="entry name" value="TolB, C-terminal domain"/>
    <property type="match status" value="1"/>
</dbReference>
<dbReference type="SUPFAM" id="SSF101898">
    <property type="entry name" value="NHL repeat"/>
    <property type="match status" value="1"/>
</dbReference>
<organism evidence="9">
    <name type="scientific">marine metagenome</name>
    <dbReference type="NCBI Taxonomy" id="408172"/>
    <lineage>
        <taxon>unclassified sequences</taxon>
        <taxon>metagenomes</taxon>
        <taxon>ecological metagenomes</taxon>
    </lineage>
</organism>
<dbReference type="PANTHER" id="PTHR10680">
    <property type="entry name" value="PEPTIDYL-GLYCINE ALPHA-AMIDATING MONOOXYGENASE"/>
    <property type="match status" value="1"/>
</dbReference>
<dbReference type="CDD" id="cd14958">
    <property type="entry name" value="NHL_PAL_like"/>
    <property type="match status" value="1"/>
</dbReference>
<dbReference type="PROSITE" id="PS51125">
    <property type="entry name" value="NHL"/>
    <property type="match status" value="1"/>
</dbReference>
<keyword evidence="6" id="KW-1015">Disulfide bond</keyword>
<dbReference type="GO" id="GO:0046872">
    <property type="term" value="F:metal ion binding"/>
    <property type="evidence" value="ECO:0007669"/>
    <property type="project" value="UniProtKB-KW"/>
</dbReference>
<evidence type="ECO:0000256" key="1">
    <source>
        <dbReference type="ARBA" id="ARBA00001947"/>
    </source>
</evidence>
<evidence type="ECO:0000256" key="3">
    <source>
        <dbReference type="ARBA" id="ARBA00022723"/>
    </source>
</evidence>
<evidence type="ECO:0000256" key="2">
    <source>
        <dbReference type="ARBA" id="ARBA00012343"/>
    </source>
</evidence>
<gene>
    <name evidence="9" type="ORF">METZ01_LOCUS211821</name>
</gene>
<evidence type="ECO:0000256" key="7">
    <source>
        <dbReference type="ARBA" id="ARBA00023180"/>
    </source>
</evidence>
<sequence length="311" mass="34636">MLNYISKIDWYKVPDELVWGEVAGISIDHENRVIVFVRGETPVIILSTAGEYIDSFGKGEFTNRAHSVRVDSENFYWFVDDGNHTVSKYNSKGKRLLTIGVPNKPSELHSGIPFNRCTDIAVDYKNGALFISDGYGNSSVHKYNLDGELITSWGAPGTDPGHFNIVHNITMDDSGLLYVADRENHRVQIFDQDGKFINQIVNMHRPCTVTIYDNKLYVGELGYGLPVNKDVPNIGPRISLYSLGGELIDRWGEGFGYGEKQLMAPHGLTVDNDNNIYLGEVCVAVLGSLGLEIPQYNGAVYNGLRKLEKVN</sequence>
<evidence type="ECO:0000256" key="5">
    <source>
        <dbReference type="ARBA" id="ARBA00022737"/>
    </source>
</evidence>
<dbReference type="PANTHER" id="PTHR10680:SF38">
    <property type="entry name" value="BLL1368 PROTEIN"/>
    <property type="match status" value="1"/>
</dbReference>
<dbReference type="InterPro" id="IPR001258">
    <property type="entry name" value="NHL_repeat"/>
</dbReference>
<dbReference type="EC" id="4.3.2.5" evidence="2"/>
<dbReference type="Pfam" id="PF01436">
    <property type="entry name" value="NHL"/>
    <property type="match status" value="2"/>
</dbReference>
<comment type="cofactor">
    <cofactor evidence="1">
        <name>Zn(2+)</name>
        <dbReference type="ChEBI" id="CHEBI:29105"/>
    </cofactor>
</comment>
<protein>
    <recommendedName>
        <fullName evidence="2">peptidylamidoglycolate lyase</fullName>
        <ecNumber evidence="2">4.3.2.5</ecNumber>
    </recommendedName>
</protein>
<keyword evidence="5" id="KW-0677">Repeat</keyword>
<keyword evidence="8" id="KW-0456">Lyase</keyword>
<dbReference type="AlphaFoldDB" id="A0A382FA55"/>
<evidence type="ECO:0000256" key="4">
    <source>
        <dbReference type="ARBA" id="ARBA00022729"/>
    </source>
</evidence>
<dbReference type="PRINTS" id="PR00790">
    <property type="entry name" value="PAMONOXGNASE"/>
</dbReference>
<evidence type="ECO:0000256" key="8">
    <source>
        <dbReference type="ARBA" id="ARBA00023239"/>
    </source>
</evidence>
<keyword evidence="3" id="KW-0479">Metal-binding</keyword>
<reference evidence="9" key="1">
    <citation type="submission" date="2018-05" db="EMBL/GenBank/DDBJ databases">
        <authorList>
            <person name="Lanie J.A."/>
            <person name="Ng W.-L."/>
            <person name="Kazmierczak K.M."/>
            <person name="Andrzejewski T.M."/>
            <person name="Davidsen T.M."/>
            <person name="Wayne K.J."/>
            <person name="Tettelin H."/>
            <person name="Glass J.I."/>
            <person name="Rusch D."/>
            <person name="Podicherti R."/>
            <person name="Tsui H.-C.T."/>
            <person name="Winkler M.E."/>
        </authorList>
    </citation>
    <scope>NUCLEOTIDE SEQUENCE</scope>
</reference>
<accession>A0A382FA55</accession>
<dbReference type="EMBL" id="UINC01048441">
    <property type="protein sequence ID" value="SVB58967.1"/>
    <property type="molecule type" value="Genomic_DNA"/>
</dbReference>
<proteinExistence type="predicted"/>
<evidence type="ECO:0000313" key="9">
    <source>
        <dbReference type="EMBL" id="SVB58967.1"/>
    </source>
</evidence>
<dbReference type="InterPro" id="IPR000720">
    <property type="entry name" value="PHM/PAL"/>
</dbReference>
<evidence type="ECO:0000256" key="6">
    <source>
        <dbReference type="ARBA" id="ARBA00023157"/>
    </source>
</evidence>
<dbReference type="GO" id="GO:0004598">
    <property type="term" value="F:peptidylamidoglycolate lyase activity"/>
    <property type="evidence" value="ECO:0007669"/>
    <property type="project" value="UniProtKB-EC"/>
</dbReference>
<keyword evidence="7" id="KW-0325">Glycoprotein</keyword>